<dbReference type="GO" id="GO:0004305">
    <property type="term" value="F:ethanolamine kinase activity"/>
    <property type="evidence" value="ECO:0007669"/>
    <property type="project" value="TreeGrafter"/>
</dbReference>
<keyword evidence="1" id="KW-0444">Lipid biosynthesis</keyword>
<protein>
    <recommendedName>
        <fullName evidence="6">Choline kinase</fullName>
    </recommendedName>
</protein>
<dbReference type="Gene3D" id="3.90.1200.10">
    <property type="match status" value="1"/>
</dbReference>
<dbReference type="PANTHER" id="PTHR22603:SF93">
    <property type="entry name" value="RE24176P"/>
    <property type="match status" value="1"/>
</dbReference>
<dbReference type="GO" id="GO:0004103">
    <property type="term" value="F:choline kinase activity"/>
    <property type="evidence" value="ECO:0007669"/>
    <property type="project" value="TreeGrafter"/>
</dbReference>
<sequence>MSTEWPEVKEMAATIVKDYLTGHWKSASPSNITVEKLKGGYSNLLYQITLPSIKNQNEKTDPNTVLLRIHRLNFGRYSSEQLITDSLVFMLMSERKLGPKLHGVFPGGRIEEYVPARSLSVSELGDPKISSIIARKVAEIHSMNVPISKNPENLYDVMFKWLTALDKNWEQYRTEQTGHQILMDKFKSFDIFSEIKWLREHLKQFNSAIVFSHNDLQEGNILITHDSIDANEPNLVFIDYEYCSYNYRGFELANHFLEYTMKYNMKEYPHFEIDLSAYPSVEQQLAFIREYLKTYDGLIHGITLGENRKDFSKIRGSQISSEISTITPEESRFLEEISNFRLLSHLLWGIWAATHSKIDIEFGYWDYAIQRLNCYFQTKEELLNLQPIPKIKKL</sequence>
<dbReference type="AlphaFoldDB" id="A0AAN8PEF0"/>
<dbReference type="GO" id="GO:0006646">
    <property type="term" value="P:phosphatidylethanolamine biosynthetic process"/>
    <property type="evidence" value="ECO:0007669"/>
    <property type="project" value="TreeGrafter"/>
</dbReference>
<dbReference type="Gene3D" id="3.30.200.20">
    <property type="entry name" value="Phosphorylase Kinase, domain 1"/>
    <property type="match status" value="1"/>
</dbReference>
<organism evidence="4 5">
    <name type="scientific">Polyplax serrata</name>
    <name type="common">Common mouse louse</name>
    <dbReference type="NCBI Taxonomy" id="468196"/>
    <lineage>
        <taxon>Eukaryota</taxon>
        <taxon>Metazoa</taxon>
        <taxon>Ecdysozoa</taxon>
        <taxon>Arthropoda</taxon>
        <taxon>Hexapoda</taxon>
        <taxon>Insecta</taxon>
        <taxon>Pterygota</taxon>
        <taxon>Neoptera</taxon>
        <taxon>Paraneoptera</taxon>
        <taxon>Psocodea</taxon>
        <taxon>Troctomorpha</taxon>
        <taxon>Phthiraptera</taxon>
        <taxon>Anoplura</taxon>
        <taxon>Polyplacidae</taxon>
        <taxon>Polyplax</taxon>
    </lineage>
</organism>
<proteinExistence type="inferred from homology"/>
<keyword evidence="1" id="KW-0443">Lipid metabolism</keyword>
<evidence type="ECO:0000313" key="4">
    <source>
        <dbReference type="EMBL" id="KAK6629548.1"/>
    </source>
</evidence>
<keyword evidence="1" id="KW-0594">Phospholipid biosynthesis</keyword>
<name>A0AAN8PEF0_POLSC</name>
<dbReference type="SUPFAM" id="SSF56112">
    <property type="entry name" value="Protein kinase-like (PK-like)"/>
    <property type="match status" value="1"/>
</dbReference>
<evidence type="ECO:0000256" key="1">
    <source>
        <dbReference type="ARBA" id="ARBA00023209"/>
    </source>
</evidence>
<gene>
    <name evidence="4" type="ORF">RUM43_003365</name>
</gene>
<dbReference type="Proteomes" id="UP001372834">
    <property type="component" value="Unassembled WGS sequence"/>
</dbReference>
<dbReference type="Pfam" id="PF01633">
    <property type="entry name" value="Choline_kinase"/>
    <property type="match status" value="1"/>
</dbReference>
<dbReference type="GO" id="GO:0005737">
    <property type="term" value="C:cytoplasm"/>
    <property type="evidence" value="ECO:0007669"/>
    <property type="project" value="TreeGrafter"/>
</dbReference>
<comment type="caution">
    <text evidence="4">The sequence shown here is derived from an EMBL/GenBank/DDBJ whole genome shotgun (WGS) entry which is preliminary data.</text>
</comment>
<evidence type="ECO:0008006" key="6">
    <source>
        <dbReference type="Google" id="ProtNLM"/>
    </source>
</evidence>
<evidence type="ECO:0000256" key="2">
    <source>
        <dbReference type="ARBA" id="ARBA00023264"/>
    </source>
</evidence>
<evidence type="ECO:0000313" key="5">
    <source>
        <dbReference type="Proteomes" id="UP001372834"/>
    </source>
</evidence>
<dbReference type="EMBL" id="JAWJWE010000036">
    <property type="protein sequence ID" value="KAK6629548.1"/>
    <property type="molecule type" value="Genomic_DNA"/>
</dbReference>
<accession>A0AAN8PEF0</accession>
<dbReference type="PANTHER" id="PTHR22603">
    <property type="entry name" value="CHOLINE/ETHANOALAMINE KINASE"/>
    <property type="match status" value="1"/>
</dbReference>
<keyword evidence="2" id="KW-1208">Phospholipid metabolism</keyword>
<evidence type="ECO:0000256" key="3">
    <source>
        <dbReference type="ARBA" id="ARBA00038211"/>
    </source>
</evidence>
<dbReference type="InterPro" id="IPR011009">
    <property type="entry name" value="Kinase-like_dom_sf"/>
</dbReference>
<reference evidence="4 5" key="1">
    <citation type="submission" date="2023-10" db="EMBL/GenBank/DDBJ databases">
        <title>Genomes of two closely related lineages of the louse Polyplax serrata with different host specificities.</title>
        <authorList>
            <person name="Martinu J."/>
            <person name="Tarabai H."/>
            <person name="Stefka J."/>
            <person name="Hypsa V."/>
        </authorList>
    </citation>
    <scope>NUCLEOTIDE SEQUENCE [LARGE SCALE GENOMIC DNA]</scope>
    <source>
        <strain evidence="4">HR10_N</strain>
    </source>
</reference>
<comment type="similarity">
    <text evidence="3">Belongs to the choline/ethanolamine kinase family.</text>
</comment>